<organism evidence="2 3">
    <name type="scientific">Palleronia aestuarii</name>
    <dbReference type="NCBI Taxonomy" id="568105"/>
    <lineage>
        <taxon>Bacteria</taxon>
        <taxon>Pseudomonadati</taxon>
        <taxon>Pseudomonadota</taxon>
        <taxon>Alphaproteobacteria</taxon>
        <taxon>Rhodobacterales</taxon>
        <taxon>Roseobacteraceae</taxon>
        <taxon>Palleronia</taxon>
    </lineage>
</organism>
<dbReference type="EMBL" id="QKZL01000006">
    <property type="protein sequence ID" value="PZX16592.1"/>
    <property type="molecule type" value="Genomic_DNA"/>
</dbReference>
<dbReference type="InterPro" id="IPR029033">
    <property type="entry name" value="His_PPase_superfam"/>
</dbReference>
<dbReference type="RefSeq" id="WP_111537117.1">
    <property type="nucleotide sequence ID" value="NZ_QKZL01000006.1"/>
</dbReference>
<protein>
    <submittedName>
        <fullName evidence="2">Broad specificity phosphatase PhoE</fullName>
    </submittedName>
</protein>
<dbReference type="Gene3D" id="3.40.50.1240">
    <property type="entry name" value="Phosphoglycerate mutase-like"/>
    <property type="match status" value="1"/>
</dbReference>
<reference evidence="2 3" key="1">
    <citation type="submission" date="2018-06" db="EMBL/GenBank/DDBJ databases">
        <title>Genomic Encyclopedia of Archaeal and Bacterial Type Strains, Phase II (KMG-II): from individual species to whole genera.</title>
        <authorList>
            <person name="Goeker M."/>
        </authorList>
    </citation>
    <scope>NUCLEOTIDE SEQUENCE [LARGE SCALE GENOMIC DNA]</scope>
    <source>
        <strain evidence="2 3">DSM 22009</strain>
    </source>
</reference>
<dbReference type="PANTHER" id="PTHR20935:SF0">
    <property type="entry name" value="SERINE_THREONINE-PROTEIN PHOSPHATASE PGAM5, MITOCHONDRIAL"/>
    <property type="match status" value="1"/>
</dbReference>
<dbReference type="CDD" id="cd07067">
    <property type="entry name" value="HP_PGM_like"/>
    <property type="match status" value="1"/>
</dbReference>
<name>A0A2W7NZF4_9RHOB</name>
<dbReference type="AlphaFoldDB" id="A0A2W7NZF4"/>
<evidence type="ECO:0000313" key="3">
    <source>
        <dbReference type="Proteomes" id="UP000248916"/>
    </source>
</evidence>
<gene>
    <name evidence="2" type="ORF">LX81_01963</name>
</gene>
<dbReference type="SMART" id="SM00855">
    <property type="entry name" value="PGAM"/>
    <property type="match status" value="1"/>
</dbReference>
<evidence type="ECO:0000313" key="2">
    <source>
        <dbReference type="EMBL" id="PZX16592.1"/>
    </source>
</evidence>
<accession>A0A2W7NZF4</accession>
<dbReference type="Proteomes" id="UP000248916">
    <property type="component" value="Unassembled WGS sequence"/>
</dbReference>
<dbReference type="SUPFAM" id="SSF53254">
    <property type="entry name" value="Phosphoglycerate mutase-like"/>
    <property type="match status" value="1"/>
</dbReference>
<dbReference type="GO" id="GO:0016787">
    <property type="term" value="F:hydrolase activity"/>
    <property type="evidence" value="ECO:0007669"/>
    <property type="project" value="UniProtKB-KW"/>
</dbReference>
<dbReference type="InterPro" id="IPR051021">
    <property type="entry name" value="Mito_Ser/Thr_phosphatase"/>
</dbReference>
<dbReference type="PANTHER" id="PTHR20935">
    <property type="entry name" value="PHOSPHOGLYCERATE MUTASE-RELATED"/>
    <property type="match status" value="1"/>
</dbReference>
<dbReference type="Pfam" id="PF00300">
    <property type="entry name" value="His_Phos_1"/>
    <property type="match status" value="1"/>
</dbReference>
<dbReference type="OrthoDB" id="280692at2"/>
<keyword evidence="1" id="KW-0378">Hydrolase</keyword>
<comment type="caution">
    <text evidence="2">The sequence shown here is derived from an EMBL/GenBank/DDBJ whole genome shotgun (WGS) entry which is preliminary data.</text>
</comment>
<sequence length="213" mass="23574">MGEVVLVRHGQANSHADNEDDYDRLSPLGHIQAEWLGEWLRERDGAFDLVLSGSMRRHRETAAAMGVVPEIDPRLNEMDYFALGRALEESHGIPVPDADGFPDHAPLVMQAWHDAEILGAETFAAFEARITAALVEAAAEGRRVLCITSGGVIGMVVRHVLALDPKRFAQILLPIRNASIHRFHVRGETILLAGFNATPHLERDDRSHALTHY</sequence>
<evidence type="ECO:0000256" key="1">
    <source>
        <dbReference type="ARBA" id="ARBA00022801"/>
    </source>
</evidence>
<proteinExistence type="predicted"/>
<keyword evidence="3" id="KW-1185">Reference proteome</keyword>
<dbReference type="InterPro" id="IPR013078">
    <property type="entry name" value="His_Pase_superF_clade-1"/>
</dbReference>